<dbReference type="Proteomes" id="UP001344447">
    <property type="component" value="Unassembled WGS sequence"/>
</dbReference>
<accession>A0AAN7TT42</accession>
<gene>
    <name evidence="2" type="ORF">RB653_008793</name>
</gene>
<evidence type="ECO:0000313" key="2">
    <source>
        <dbReference type="EMBL" id="KAK5579114.1"/>
    </source>
</evidence>
<evidence type="ECO:0000256" key="1">
    <source>
        <dbReference type="SAM" id="SignalP"/>
    </source>
</evidence>
<dbReference type="PROSITE" id="PS51257">
    <property type="entry name" value="PROKAR_LIPOPROTEIN"/>
    <property type="match status" value="1"/>
</dbReference>
<protein>
    <submittedName>
        <fullName evidence="2">Uncharacterized protein</fullName>
    </submittedName>
</protein>
<keyword evidence="3" id="KW-1185">Reference proteome</keyword>
<reference evidence="2 3" key="1">
    <citation type="submission" date="2023-11" db="EMBL/GenBank/DDBJ databases">
        <title>Dfirmibasis_genome.</title>
        <authorList>
            <person name="Edelbroek B."/>
            <person name="Kjellin J."/>
            <person name="Jerlstrom-Hultqvist J."/>
            <person name="Soderbom F."/>
        </authorList>
    </citation>
    <scope>NUCLEOTIDE SEQUENCE [LARGE SCALE GENOMIC DNA]</scope>
    <source>
        <strain evidence="2 3">TNS-C-14</strain>
    </source>
</reference>
<organism evidence="2 3">
    <name type="scientific">Dictyostelium firmibasis</name>
    <dbReference type="NCBI Taxonomy" id="79012"/>
    <lineage>
        <taxon>Eukaryota</taxon>
        <taxon>Amoebozoa</taxon>
        <taxon>Evosea</taxon>
        <taxon>Eumycetozoa</taxon>
        <taxon>Dictyostelia</taxon>
        <taxon>Dictyosteliales</taxon>
        <taxon>Dictyosteliaceae</taxon>
        <taxon>Dictyostelium</taxon>
    </lineage>
</organism>
<feature type="chain" id="PRO_5042903626" evidence="1">
    <location>
        <begin position="19"/>
        <end position="273"/>
    </location>
</feature>
<comment type="caution">
    <text evidence="2">The sequence shown here is derived from an EMBL/GenBank/DDBJ whole genome shotgun (WGS) entry which is preliminary data.</text>
</comment>
<dbReference type="AlphaFoldDB" id="A0AAN7TT42"/>
<evidence type="ECO:0000313" key="3">
    <source>
        <dbReference type="Proteomes" id="UP001344447"/>
    </source>
</evidence>
<dbReference type="EMBL" id="JAVFKY010000003">
    <property type="protein sequence ID" value="KAK5579114.1"/>
    <property type="molecule type" value="Genomic_DNA"/>
</dbReference>
<feature type="signal peptide" evidence="1">
    <location>
        <begin position="1"/>
        <end position="18"/>
    </location>
</feature>
<name>A0AAN7TT42_9MYCE</name>
<sequence>MIKAIFCFLFFFVALSSCFVPQTFQYNWDLNCPEFIGTTGCAVFNTNSYYYNEEQQSLFNTGTLSLHSPDPKVYLYDDVNGTKTQLSCFAIYYGGGNIRGPFFCLIPKNLTINEPIVINFLYPKDADLTSDGVYDSNVTVSFITQNITSTQVNLKNQTITINGDALLPRDGKATKENGMSIIVKFKNGTISDSLNCIVVVDFRKWVCKSNYPQYLSQEFQITYTYQYPTELKVTNITVPPTHEPSDSSVSSSNKFNSIASISLSLFFILLLVL</sequence>
<keyword evidence="1" id="KW-0732">Signal</keyword>
<proteinExistence type="predicted"/>